<dbReference type="GO" id="GO:0016987">
    <property type="term" value="F:sigma factor activity"/>
    <property type="evidence" value="ECO:0007669"/>
    <property type="project" value="UniProtKB-KW"/>
</dbReference>
<evidence type="ECO:0000256" key="1">
    <source>
        <dbReference type="ARBA" id="ARBA00010641"/>
    </source>
</evidence>
<evidence type="ECO:0000313" key="7">
    <source>
        <dbReference type="EMBL" id="QEC66017.1"/>
    </source>
</evidence>
<dbReference type="Gene3D" id="1.10.10.10">
    <property type="entry name" value="Winged helix-like DNA-binding domain superfamily/Winged helix DNA-binding domain"/>
    <property type="match status" value="1"/>
</dbReference>
<protein>
    <submittedName>
        <fullName evidence="7">RNA polymerase sigma factor</fullName>
    </submittedName>
</protein>
<dbReference type="InterPro" id="IPR007627">
    <property type="entry name" value="RNA_pol_sigma70_r2"/>
</dbReference>
<dbReference type="SUPFAM" id="SSF88659">
    <property type="entry name" value="Sigma3 and sigma4 domains of RNA polymerase sigma factors"/>
    <property type="match status" value="1"/>
</dbReference>
<keyword evidence="8" id="KW-1185">Reference proteome</keyword>
<accession>A0A5B8V3C1</accession>
<organism evidence="7 8">
    <name type="scientific">Panacibacter ginsenosidivorans</name>
    <dbReference type="NCBI Taxonomy" id="1813871"/>
    <lineage>
        <taxon>Bacteria</taxon>
        <taxon>Pseudomonadati</taxon>
        <taxon>Bacteroidota</taxon>
        <taxon>Chitinophagia</taxon>
        <taxon>Chitinophagales</taxon>
        <taxon>Chitinophagaceae</taxon>
        <taxon>Panacibacter</taxon>
    </lineage>
</organism>
<dbReference type="EMBL" id="CP042435">
    <property type="protein sequence ID" value="QEC66017.1"/>
    <property type="molecule type" value="Genomic_DNA"/>
</dbReference>
<feature type="domain" description="RNA polymerase sigma-70 region 2" evidence="5">
    <location>
        <begin position="27"/>
        <end position="95"/>
    </location>
</feature>
<dbReference type="InterPro" id="IPR014284">
    <property type="entry name" value="RNA_pol_sigma-70_dom"/>
</dbReference>
<dbReference type="InterPro" id="IPR013325">
    <property type="entry name" value="RNA_pol_sigma_r2"/>
</dbReference>
<reference evidence="7 8" key="1">
    <citation type="journal article" date="2016" name="Int. J. Syst. Evol. Microbiol.">
        <title>Panacibacter ginsenosidivorans gen. nov., sp. nov., with ginsenoside converting activity isolated from soil of a ginseng field.</title>
        <authorList>
            <person name="Siddiqi M.Z."/>
            <person name="Muhammad Shafi S."/>
            <person name="Choi K.D."/>
            <person name="Im W.T."/>
        </authorList>
    </citation>
    <scope>NUCLEOTIDE SEQUENCE [LARGE SCALE GENOMIC DNA]</scope>
    <source>
        <strain evidence="7 8">Gsoil1550</strain>
    </source>
</reference>
<keyword evidence="3" id="KW-0731">Sigma factor</keyword>
<dbReference type="AlphaFoldDB" id="A0A5B8V3C1"/>
<dbReference type="NCBIfam" id="TIGR02937">
    <property type="entry name" value="sigma70-ECF"/>
    <property type="match status" value="1"/>
</dbReference>
<evidence type="ECO:0000256" key="3">
    <source>
        <dbReference type="ARBA" id="ARBA00023082"/>
    </source>
</evidence>
<feature type="domain" description="RNA polymerase sigma factor 70 region 4 type 2" evidence="6">
    <location>
        <begin position="122"/>
        <end position="174"/>
    </location>
</feature>
<dbReference type="SUPFAM" id="SSF88946">
    <property type="entry name" value="Sigma2 domain of RNA polymerase sigma factors"/>
    <property type="match status" value="1"/>
</dbReference>
<dbReference type="InterPro" id="IPR013324">
    <property type="entry name" value="RNA_pol_sigma_r3/r4-like"/>
</dbReference>
<dbReference type="InterPro" id="IPR039425">
    <property type="entry name" value="RNA_pol_sigma-70-like"/>
</dbReference>
<evidence type="ECO:0000259" key="6">
    <source>
        <dbReference type="Pfam" id="PF08281"/>
    </source>
</evidence>
<evidence type="ECO:0000259" key="5">
    <source>
        <dbReference type="Pfam" id="PF04542"/>
    </source>
</evidence>
<gene>
    <name evidence="7" type="ORF">FRZ67_01365</name>
</gene>
<dbReference type="Pfam" id="PF04542">
    <property type="entry name" value="Sigma70_r2"/>
    <property type="match status" value="1"/>
</dbReference>
<evidence type="ECO:0000256" key="2">
    <source>
        <dbReference type="ARBA" id="ARBA00023015"/>
    </source>
</evidence>
<dbReference type="PANTHER" id="PTHR43133:SF46">
    <property type="entry name" value="RNA POLYMERASE SIGMA-70 FACTOR ECF SUBFAMILY"/>
    <property type="match status" value="1"/>
</dbReference>
<dbReference type="KEGG" id="pgin:FRZ67_01365"/>
<dbReference type="Pfam" id="PF08281">
    <property type="entry name" value="Sigma70_r4_2"/>
    <property type="match status" value="1"/>
</dbReference>
<dbReference type="InterPro" id="IPR013249">
    <property type="entry name" value="RNA_pol_sigma70_r4_t2"/>
</dbReference>
<dbReference type="Proteomes" id="UP000321533">
    <property type="component" value="Chromosome"/>
</dbReference>
<name>A0A5B8V3C1_9BACT</name>
<evidence type="ECO:0000313" key="8">
    <source>
        <dbReference type="Proteomes" id="UP000321533"/>
    </source>
</evidence>
<evidence type="ECO:0000256" key="4">
    <source>
        <dbReference type="ARBA" id="ARBA00023163"/>
    </source>
</evidence>
<dbReference type="InterPro" id="IPR036388">
    <property type="entry name" value="WH-like_DNA-bd_sf"/>
</dbReference>
<dbReference type="GO" id="GO:0003677">
    <property type="term" value="F:DNA binding"/>
    <property type="evidence" value="ECO:0007669"/>
    <property type="project" value="InterPro"/>
</dbReference>
<keyword evidence="2" id="KW-0805">Transcription regulation</keyword>
<dbReference type="PANTHER" id="PTHR43133">
    <property type="entry name" value="RNA POLYMERASE ECF-TYPE SIGMA FACTO"/>
    <property type="match status" value="1"/>
</dbReference>
<proteinExistence type="inferred from homology"/>
<sequence>MNTLTQEELLVILEECRENKRAAQEKLYKYFYTDMFRLCQRYAGDPHASLSIVNDAFLKVFKNIVHYRETLGHFKSWLKTIVINTAIDYLRSQKKDIRVVHIDHIEEPGDEDFALKYQWKHDELMQHLQSLPNITRTVVNLFAFDGYTHKEIAQHLDITETTSRWHLSEARKRLRVSLQLNNPKKLAKT</sequence>
<dbReference type="Gene3D" id="1.10.1740.10">
    <property type="match status" value="1"/>
</dbReference>
<keyword evidence="4" id="KW-0804">Transcription</keyword>
<comment type="similarity">
    <text evidence="1">Belongs to the sigma-70 factor family. ECF subfamily.</text>
</comment>
<dbReference type="GO" id="GO:0006352">
    <property type="term" value="P:DNA-templated transcription initiation"/>
    <property type="evidence" value="ECO:0007669"/>
    <property type="project" value="InterPro"/>
</dbReference>